<accession>A0ABS8VXZ1</accession>
<evidence type="ECO:0000256" key="1">
    <source>
        <dbReference type="SAM" id="MobiDB-lite"/>
    </source>
</evidence>
<gene>
    <name evidence="2" type="ORF">HAX54_041822</name>
</gene>
<feature type="non-terminal residue" evidence="2">
    <location>
        <position position="1"/>
    </location>
</feature>
<reference evidence="2 3" key="1">
    <citation type="journal article" date="2021" name="BMC Genomics">
        <title>Datura genome reveals duplications of psychoactive alkaloid biosynthetic genes and high mutation rate following tissue culture.</title>
        <authorList>
            <person name="Rajewski A."/>
            <person name="Carter-House D."/>
            <person name="Stajich J."/>
            <person name="Litt A."/>
        </authorList>
    </citation>
    <scope>NUCLEOTIDE SEQUENCE [LARGE SCALE GENOMIC DNA]</scope>
    <source>
        <strain evidence="2">AR-01</strain>
    </source>
</reference>
<comment type="caution">
    <text evidence="2">The sequence shown here is derived from an EMBL/GenBank/DDBJ whole genome shotgun (WGS) entry which is preliminary data.</text>
</comment>
<evidence type="ECO:0000313" key="3">
    <source>
        <dbReference type="Proteomes" id="UP000823775"/>
    </source>
</evidence>
<proteinExistence type="predicted"/>
<protein>
    <submittedName>
        <fullName evidence="2">Uncharacterized protein</fullName>
    </submittedName>
</protein>
<feature type="compositionally biased region" description="Polar residues" evidence="1">
    <location>
        <begin position="89"/>
        <end position="100"/>
    </location>
</feature>
<keyword evidence="3" id="KW-1185">Reference proteome</keyword>
<dbReference type="EMBL" id="JACEIK010006069">
    <property type="protein sequence ID" value="MCE2055040.1"/>
    <property type="molecule type" value="Genomic_DNA"/>
</dbReference>
<dbReference type="Proteomes" id="UP000823775">
    <property type="component" value="Unassembled WGS sequence"/>
</dbReference>
<name>A0ABS8VXZ1_DATST</name>
<evidence type="ECO:0000313" key="2">
    <source>
        <dbReference type="EMBL" id="MCE2055040.1"/>
    </source>
</evidence>
<feature type="region of interest" description="Disordered" evidence="1">
    <location>
        <begin position="1"/>
        <end position="22"/>
    </location>
</feature>
<organism evidence="2 3">
    <name type="scientific">Datura stramonium</name>
    <name type="common">Jimsonweed</name>
    <name type="synonym">Common thornapple</name>
    <dbReference type="NCBI Taxonomy" id="4076"/>
    <lineage>
        <taxon>Eukaryota</taxon>
        <taxon>Viridiplantae</taxon>
        <taxon>Streptophyta</taxon>
        <taxon>Embryophyta</taxon>
        <taxon>Tracheophyta</taxon>
        <taxon>Spermatophyta</taxon>
        <taxon>Magnoliopsida</taxon>
        <taxon>eudicotyledons</taxon>
        <taxon>Gunneridae</taxon>
        <taxon>Pentapetalae</taxon>
        <taxon>asterids</taxon>
        <taxon>lamiids</taxon>
        <taxon>Solanales</taxon>
        <taxon>Solanaceae</taxon>
        <taxon>Solanoideae</taxon>
        <taxon>Datureae</taxon>
        <taxon>Datura</taxon>
    </lineage>
</organism>
<sequence>SRGTQEEPNEDESMPPQPPRRYGLRWVMEQEMRTMCGDNIPSHLYDMQMLQLRMSKVKEDLRNPLMMMMSLMRRLYLEFDDNGDDSKMTEASFSPTNDED</sequence>
<feature type="region of interest" description="Disordered" evidence="1">
    <location>
        <begin position="81"/>
        <end position="100"/>
    </location>
</feature>